<comment type="caution">
    <text evidence="5">The sequence shown here is derived from an EMBL/GenBank/DDBJ whole genome shotgun (WGS) entry which is preliminary data.</text>
</comment>
<evidence type="ECO:0000256" key="3">
    <source>
        <dbReference type="ARBA" id="ARBA00023002"/>
    </source>
</evidence>
<evidence type="ECO:0000313" key="6">
    <source>
        <dbReference type="Proteomes" id="UP001155483"/>
    </source>
</evidence>
<evidence type="ECO:0000313" key="5">
    <source>
        <dbReference type="EMBL" id="MCU7551435.1"/>
    </source>
</evidence>
<dbReference type="AlphaFoldDB" id="A0A9X3B8Y9"/>
<dbReference type="PANTHER" id="PTHR33711">
    <property type="entry name" value="DIOXYGENASE, PUTATIVE (AFU_ORTHOLOGUE AFUA_2G02910)-RELATED"/>
    <property type="match status" value="1"/>
</dbReference>
<dbReference type="InterPro" id="IPR000627">
    <property type="entry name" value="Intradiol_dOase_C"/>
</dbReference>
<dbReference type="GO" id="GO:0008199">
    <property type="term" value="F:ferric iron binding"/>
    <property type="evidence" value="ECO:0007669"/>
    <property type="project" value="InterPro"/>
</dbReference>
<dbReference type="Proteomes" id="UP001155483">
    <property type="component" value="Unassembled WGS sequence"/>
</dbReference>
<proteinExistence type="inferred from homology"/>
<reference evidence="5" key="2">
    <citation type="submission" date="2023-04" db="EMBL/GenBank/DDBJ databases">
        <title>Paracnuella aquatica gen. nov., sp. nov., a member of the family Chitinophagaceae isolated from a hot spring.</title>
        <authorList>
            <person name="Wang C."/>
        </authorList>
    </citation>
    <scope>NUCLEOTIDE SEQUENCE</scope>
    <source>
        <strain evidence="5">LB-8</strain>
    </source>
</reference>
<dbReference type="Gene3D" id="2.60.130.10">
    <property type="entry name" value="Aromatic compound dioxygenase"/>
    <property type="match status" value="1"/>
</dbReference>
<evidence type="ECO:0000259" key="4">
    <source>
        <dbReference type="Pfam" id="PF00775"/>
    </source>
</evidence>
<dbReference type="InterPro" id="IPR015889">
    <property type="entry name" value="Intradiol_dOase_core"/>
</dbReference>
<dbReference type="InterPro" id="IPR050770">
    <property type="entry name" value="Intradiol_RC_Dioxygenase"/>
</dbReference>
<comment type="similarity">
    <text evidence="1">Belongs to the intradiol ring-cleavage dioxygenase family.</text>
</comment>
<gene>
    <name evidence="5" type="ORF">OCK74_20095</name>
</gene>
<keyword evidence="3" id="KW-0560">Oxidoreductase</keyword>
<evidence type="ECO:0000256" key="1">
    <source>
        <dbReference type="ARBA" id="ARBA00007825"/>
    </source>
</evidence>
<organism evidence="5 6">
    <name type="scientific">Paraflavisolibacter caeni</name>
    <dbReference type="NCBI Taxonomy" id="2982496"/>
    <lineage>
        <taxon>Bacteria</taxon>
        <taxon>Pseudomonadati</taxon>
        <taxon>Bacteroidota</taxon>
        <taxon>Chitinophagia</taxon>
        <taxon>Chitinophagales</taxon>
        <taxon>Chitinophagaceae</taxon>
        <taxon>Paraflavisolibacter</taxon>
    </lineage>
</organism>
<dbReference type="EMBL" id="JAOTIF010000020">
    <property type="protein sequence ID" value="MCU7551435.1"/>
    <property type="molecule type" value="Genomic_DNA"/>
</dbReference>
<keyword evidence="6" id="KW-1185">Reference proteome</keyword>
<dbReference type="Pfam" id="PF00775">
    <property type="entry name" value="Dioxygenase_C"/>
    <property type="match status" value="1"/>
</dbReference>
<protein>
    <recommendedName>
        <fullName evidence="4">Intradiol ring-cleavage dioxygenases domain-containing protein</fullName>
    </recommendedName>
</protein>
<dbReference type="GO" id="GO:0016702">
    <property type="term" value="F:oxidoreductase activity, acting on single donors with incorporation of molecular oxygen, incorporation of two atoms of oxygen"/>
    <property type="evidence" value="ECO:0007669"/>
    <property type="project" value="InterPro"/>
</dbReference>
<name>A0A9X3B8Y9_9BACT</name>
<sequence>MQRRSFIKNTTLCVVAVSTSGFIRFNGNVYIGDCETTTDILGPYYRPDSPMRNNLIIAGESGQQVELSGTIKHNDCKTPYKHAKIELWHCSPKGEYDNTSSEYRYRGTTLSDDKGYYSFHTVLPVPYDAGEGFIRPAHFHLMITAEGYQPFVTQLYFTGDDYITKDPFSSSPNAKRRILDIQTLNDGTKKVSYDVSMSPKLAAETAVIDKLTGIYTDEKDKNNKIEIFKKDNLLWMKNEVFGEAFEYMGNNTFQYPNAPQGMSLTLLFEIISRRAVKVTKTYVDEKGEKHINVAMKMVNE</sequence>
<dbReference type="PANTHER" id="PTHR33711:SF10">
    <property type="entry name" value="INTRADIOL RING-CLEAVAGE DIOXYGENASES DOMAIN-CONTAINING PROTEIN"/>
    <property type="match status" value="1"/>
</dbReference>
<evidence type="ECO:0000256" key="2">
    <source>
        <dbReference type="ARBA" id="ARBA00022964"/>
    </source>
</evidence>
<accession>A0A9X3B8Y9</accession>
<feature type="domain" description="Intradiol ring-cleavage dioxygenases" evidence="4">
    <location>
        <begin position="41"/>
        <end position="196"/>
    </location>
</feature>
<dbReference type="SUPFAM" id="SSF49482">
    <property type="entry name" value="Aromatic compound dioxygenase"/>
    <property type="match status" value="1"/>
</dbReference>
<reference evidence="5" key="1">
    <citation type="submission" date="2022-09" db="EMBL/GenBank/DDBJ databases">
        <authorList>
            <person name="Yuan C."/>
            <person name="Ke Z."/>
        </authorList>
    </citation>
    <scope>NUCLEOTIDE SEQUENCE</scope>
    <source>
        <strain evidence="5">LB-8</strain>
    </source>
</reference>
<dbReference type="RefSeq" id="WP_279298874.1">
    <property type="nucleotide sequence ID" value="NZ_JAOTIF010000020.1"/>
</dbReference>
<keyword evidence="2" id="KW-0223">Dioxygenase</keyword>